<dbReference type="RefSeq" id="XP_043010215.1">
    <property type="nucleotide sequence ID" value="XM_043152129.1"/>
</dbReference>
<keyword evidence="2" id="KW-0472">Membrane</keyword>
<evidence type="ECO:0000256" key="1">
    <source>
        <dbReference type="SAM" id="MobiDB-lite"/>
    </source>
</evidence>
<keyword evidence="5" id="KW-1185">Reference proteome</keyword>
<evidence type="ECO:0000313" key="4">
    <source>
        <dbReference type="EMBL" id="KAG7093745.1"/>
    </source>
</evidence>
<dbReference type="KEGG" id="more:E1B28_007396"/>
<keyword evidence="2" id="KW-1133">Transmembrane helix</keyword>
<organism evidence="4 5">
    <name type="scientific">Marasmius oreades</name>
    <name type="common">fairy-ring Marasmius</name>
    <dbReference type="NCBI Taxonomy" id="181124"/>
    <lineage>
        <taxon>Eukaryota</taxon>
        <taxon>Fungi</taxon>
        <taxon>Dikarya</taxon>
        <taxon>Basidiomycota</taxon>
        <taxon>Agaricomycotina</taxon>
        <taxon>Agaricomycetes</taxon>
        <taxon>Agaricomycetidae</taxon>
        <taxon>Agaricales</taxon>
        <taxon>Marasmiineae</taxon>
        <taxon>Marasmiaceae</taxon>
        <taxon>Marasmius</taxon>
    </lineage>
</organism>
<dbReference type="PANTHER" id="PTHR40465">
    <property type="entry name" value="CHROMOSOME 1, WHOLE GENOME SHOTGUN SEQUENCE"/>
    <property type="match status" value="1"/>
</dbReference>
<proteinExistence type="predicted"/>
<sequence length="221" mass="24282">MQQAVGMVLVLGQLGLSLGMSNPRRLRRNFPLTRKAVFTVKAFQLPSVFDVVNLRVLGTVALGLGVLTDIMIAIALCYYLNKLRTGYKQSDSLVNSLVRYAINTGAFTSAVSVTTLILYNLMPTNLVFIATYFVLSKLYAISFMATLNTRRIIRGKGTDRQGTSNHTNIFPLGTRAPSMGPQAEEWEEHIPPSSSAPFTTTSASESVYSQDIISLYTDSKK</sequence>
<feature type="transmembrane region" description="Helical" evidence="2">
    <location>
        <begin position="56"/>
        <end position="80"/>
    </location>
</feature>
<feature type="transmembrane region" description="Helical" evidence="2">
    <location>
        <begin position="127"/>
        <end position="147"/>
    </location>
</feature>
<evidence type="ECO:0000259" key="3">
    <source>
        <dbReference type="Pfam" id="PF20152"/>
    </source>
</evidence>
<reference evidence="4" key="1">
    <citation type="journal article" date="2021" name="Genome Biol. Evol.">
        <title>The assembled and annotated genome of the fairy-ring fungus Marasmius oreades.</title>
        <authorList>
            <person name="Hiltunen M."/>
            <person name="Ament-Velasquez S.L."/>
            <person name="Johannesson H."/>
        </authorList>
    </citation>
    <scope>NUCLEOTIDE SEQUENCE</scope>
    <source>
        <strain evidence="4">03SP1</strain>
    </source>
</reference>
<name>A0A9P7S295_9AGAR</name>
<accession>A0A9P7S295</accession>
<dbReference type="GeneID" id="66076472"/>
<evidence type="ECO:0000256" key="2">
    <source>
        <dbReference type="SAM" id="Phobius"/>
    </source>
</evidence>
<dbReference type="InterPro" id="IPR045339">
    <property type="entry name" value="DUF6534"/>
</dbReference>
<comment type="caution">
    <text evidence="4">The sequence shown here is derived from an EMBL/GenBank/DDBJ whole genome shotgun (WGS) entry which is preliminary data.</text>
</comment>
<feature type="domain" description="DUF6534" evidence="3">
    <location>
        <begin position="66"/>
        <end position="151"/>
    </location>
</feature>
<gene>
    <name evidence="4" type="ORF">E1B28_007396</name>
</gene>
<evidence type="ECO:0000313" key="5">
    <source>
        <dbReference type="Proteomes" id="UP001049176"/>
    </source>
</evidence>
<keyword evidence="2" id="KW-0812">Transmembrane</keyword>
<feature type="region of interest" description="Disordered" evidence="1">
    <location>
        <begin position="182"/>
        <end position="205"/>
    </location>
</feature>
<feature type="compositionally biased region" description="Low complexity" evidence="1">
    <location>
        <begin position="191"/>
        <end position="205"/>
    </location>
</feature>
<dbReference type="Proteomes" id="UP001049176">
    <property type="component" value="Chromosome 4"/>
</dbReference>
<feature type="transmembrane region" description="Helical" evidence="2">
    <location>
        <begin position="100"/>
        <end position="121"/>
    </location>
</feature>
<dbReference type="OrthoDB" id="3190888at2759"/>
<dbReference type="PANTHER" id="PTHR40465:SF1">
    <property type="entry name" value="DUF6534 DOMAIN-CONTAINING PROTEIN"/>
    <property type="match status" value="1"/>
</dbReference>
<dbReference type="AlphaFoldDB" id="A0A9P7S295"/>
<protein>
    <recommendedName>
        <fullName evidence="3">DUF6534 domain-containing protein</fullName>
    </recommendedName>
</protein>
<dbReference type="Pfam" id="PF20152">
    <property type="entry name" value="DUF6534"/>
    <property type="match status" value="1"/>
</dbReference>
<dbReference type="EMBL" id="CM032184">
    <property type="protein sequence ID" value="KAG7093745.1"/>
    <property type="molecule type" value="Genomic_DNA"/>
</dbReference>